<feature type="chain" id="PRO_5044829752" description="Glutathione S-transferase" evidence="2">
    <location>
        <begin position="22"/>
        <end position="276"/>
    </location>
</feature>
<evidence type="ECO:0008006" key="7">
    <source>
        <dbReference type="Google" id="ProtNLM"/>
    </source>
</evidence>
<evidence type="ECO:0000313" key="5">
    <source>
        <dbReference type="EMBL" id="KAL3675450.1"/>
    </source>
</evidence>
<comment type="similarity">
    <text evidence="1">Belongs to the GST superfamily.</text>
</comment>
<dbReference type="PANTHER" id="PTHR44051">
    <property type="entry name" value="GLUTATHIONE S-TRANSFERASE-RELATED"/>
    <property type="match status" value="1"/>
</dbReference>
<proteinExistence type="inferred from homology"/>
<dbReference type="Pfam" id="PF13409">
    <property type="entry name" value="GST_N_2"/>
    <property type="match status" value="1"/>
</dbReference>
<sequence>MLTLLPANIVELAVLLAPGMSYFVAVQSSDHEQRFLLCIHPLVHCFSRRRVNYSIMASKIELYSLATPNGIKVSVALEEMGLEYNAHTIDLFNGGQFKPEFVAVNPNAKIPAITDPNGPDGKPIHLFESGAILIYLAEKTGKFLPADPRLRYETIQWLFFQMAGVGPMFGQFAHFYKYATEKCKDPYPLERYSTEAKRLLGVLEKRLEGRQFLVGEQYTIADMATFPWVRFFETGLNAAEYLGFSNFTNVVAWKDRCMERPATAKGLNVCPLPPGV</sequence>
<protein>
    <recommendedName>
        <fullName evidence="7">Glutathione S-transferase</fullName>
    </recommendedName>
</protein>
<dbReference type="SFLD" id="SFLDG01151">
    <property type="entry name" value="Main.2:_Nu-like"/>
    <property type="match status" value="1"/>
</dbReference>
<evidence type="ECO:0000313" key="6">
    <source>
        <dbReference type="Proteomes" id="UP001633002"/>
    </source>
</evidence>
<dbReference type="EMBL" id="JBJQOH010000008">
    <property type="protein sequence ID" value="KAL3675450.1"/>
    <property type="molecule type" value="Genomic_DNA"/>
</dbReference>
<accession>A0ABD3G8J0</accession>
<dbReference type="InterPro" id="IPR040079">
    <property type="entry name" value="Glutathione_S-Trfase"/>
</dbReference>
<comment type="caution">
    <text evidence="5">The sequence shown here is derived from an EMBL/GenBank/DDBJ whole genome shotgun (WGS) entry which is preliminary data.</text>
</comment>
<evidence type="ECO:0000259" key="4">
    <source>
        <dbReference type="PROSITE" id="PS50405"/>
    </source>
</evidence>
<dbReference type="InterPro" id="IPR010987">
    <property type="entry name" value="Glutathione-S-Trfase_C-like"/>
</dbReference>
<keyword evidence="2" id="KW-0732">Signal</keyword>
<dbReference type="SFLD" id="SFLDG00358">
    <property type="entry name" value="Main_(cytGST)"/>
    <property type="match status" value="1"/>
</dbReference>
<dbReference type="Gene3D" id="1.20.1050.10">
    <property type="match status" value="1"/>
</dbReference>
<dbReference type="InterPro" id="IPR036249">
    <property type="entry name" value="Thioredoxin-like_sf"/>
</dbReference>
<dbReference type="CDD" id="cd03048">
    <property type="entry name" value="GST_N_Ure2p_like"/>
    <property type="match status" value="1"/>
</dbReference>
<organism evidence="5 6">
    <name type="scientific">Riccia sorocarpa</name>
    <dbReference type="NCBI Taxonomy" id="122646"/>
    <lineage>
        <taxon>Eukaryota</taxon>
        <taxon>Viridiplantae</taxon>
        <taxon>Streptophyta</taxon>
        <taxon>Embryophyta</taxon>
        <taxon>Marchantiophyta</taxon>
        <taxon>Marchantiopsida</taxon>
        <taxon>Marchantiidae</taxon>
        <taxon>Marchantiales</taxon>
        <taxon>Ricciaceae</taxon>
        <taxon>Riccia</taxon>
    </lineage>
</organism>
<dbReference type="SUPFAM" id="SSF47616">
    <property type="entry name" value="GST C-terminal domain-like"/>
    <property type="match status" value="1"/>
</dbReference>
<feature type="signal peptide" evidence="2">
    <location>
        <begin position="1"/>
        <end position="21"/>
    </location>
</feature>
<dbReference type="SFLD" id="SFLDS00019">
    <property type="entry name" value="Glutathione_Transferase_(cytos"/>
    <property type="match status" value="1"/>
</dbReference>
<dbReference type="SUPFAM" id="SSF52833">
    <property type="entry name" value="Thioredoxin-like"/>
    <property type="match status" value="1"/>
</dbReference>
<feature type="domain" description="GST N-terminal" evidence="3">
    <location>
        <begin position="57"/>
        <end position="144"/>
    </location>
</feature>
<dbReference type="PROSITE" id="PS50405">
    <property type="entry name" value="GST_CTER"/>
    <property type="match status" value="1"/>
</dbReference>
<dbReference type="Proteomes" id="UP001633002">
    <property type="component" value="Unassembled WGS sequence"/>
</dbReference>
<dbReference type="PROSITE" id="PS50404">
    <property type="entry name" value="GST_NTER"/>
    <property type="match status" value="1"/>
</dbReference>
<dbReference type="Pfam" id="PF00043">
    <property type="entry name" value="GST_C"/>
    <property type="match status" value="1"/>
</dbReference>
<dbReference type="InterPro" id="IPR004045">
    <property type="entry name" value="Glutathione_S-Trfase_N"/>
</dbReference>
<dbReference type="PANTHER" id="PTHR44051:SF8">
    <property type="entry name" value="GLUTATHIONE S-TRANSFERASE GSTA"/>
    <property type="match status" value="1"/>
</dbReference>
<dbReference type="InterPro" id="IPR036282">
    <property type="entry name" value="Glutathione-S-Trfase_C_sf"/>
</dbReference>
<dbReference type="InterPro" id="IPR004046">
    <property type="entry name" value="GST_C"/>
</dbReference>
<dbReference type="Gene3D" id="3.40.30.10">
    <property type="entry name" value="Glutaredoxin"/>
    <property type="match status" value="1"/>
</dbReference>
<evidence type="ECO:0000259" key="3">
    <source>
        <dbReference type="PROSITE" id="PS50404"/>
    </source>
</evidence>
<keyword evidence="6" id="KW-1185">Reference proteome</keyword>
<name>A0ABD3G8J0_9MARC</name>
<dbReference type="AlphaFoldDB" id="A0ABD3G8J0"/>
<evidence type="ECO:0000256" key="1">
    <source>
        <dbReference type="ARBA" id="ARBA00007409"/>
    </source>
</evidence>
<feature type="domain" description="GST C-terminal" evidence="4">
    <location>
        <begin position="147"/>
        <end position="276"/>
    </location>
</feature>
<reference evidence="5 6" key="1">
    <citation type="submission" date="2024-09" db="EMBL/GenBank/DDBJ databases">
        <title>Chromosome-scale assembly of Riccia sorocarpa.</title>
        <authorList>
            <person name="Paukszto L."/>
        </authorList>
    </citation>
    <scope>NUCLEOTIDE SEQUENCE [LARGE SCALE GENOMIC DNA]</scope>
    <source>
        <strain evidence="5">LP-2024</strain>
        <tissue evidence="5">Aerial parts of the thallus</tissue>
    </source>
</reference>
<gene>
    <name evidence="5" type="ORF">R1sor_025398</name>
</gene>
<evidence type="ECO:0000256" key="2">
    <source>
        <dbReference type="SAM" id="SignalP"/>
    </source>
</evidence>